<dbReference type="Gene3D" id="3.30.930.10">
    <property type="entry name" value="Bira Bifunctional Protein, Domain 2"/>
    <property type="match status" value="1"/>
</dbReference>
<evidence type="ECO:0000256" key="11">
    <source>
        <dbReference type="ARBA" id="ARBA00048573"/>
    </source>
</evidence>
<accession>A0A9P4PZ16</accession>
<keyword evidence="5" id="KW-0436">Ligase</keyword>
<dbReference type="SUPFAM" id="SSF55681">
    <property type="entry name" value="Class II aaRS and biotin synthetases"/>
    <property type="match status" value="1"/>
</dbReference>
<dbReference type="GO" id="GO:0000049">
    <property type="term" value="F:tRNA binding"/>
    <property type="evidence" value="ECO:0007669"/>
    <property type="project" value="TreeGrafter"/>
</dbReference>
<evidence type="ECO:0000313" key="15">
    <source>
        <dbReference type="EMBL" id="KAF2716679.1"/>
    </source>
</evidence>
<dbReference type="GO" id="GO:0005829">
    <property type="term" value="C:cytosol"/>
    <property type="evidence" value="ECO:0007669"/>
    <property type="project" value="TreeGrafter"/>
</dbReference>
<dbReference type="InterPro" id="IPR012340">
    <property type="entry name" value="NA-bd_OB-fold"/>
</dbReference>
<dbReference type="Gene3D" id="2.40.50.140">
    <property type="entry name" value="Nucleic acid-binding proteins"/>
    <property type="match status" value="1"/>
</dbReference>
<comment type="caution">
    <text evidence="15">The sequence shown here is derived from an EMBL/GenBank/DDBJ whole genome shotgun (WGS) entry which is preliminary data.</text>
</comment>
<evidence type="ECO:0000256" key="8">
    <source>
        <dbReference type="ARBA" id="ARBA00022917"/>
    </source>
</evidence>
<name>A0A9P4PZ16_9PEZI</name>
<dbReference type="CDD" id="cd00775">
    <property type="entry name" value="LysRS_core"/>
    <property type="match status" value="1"/>
</dbReference>
<dbReference type="EC" id="6.1.1.6" evidence="3"/>
<evidence type="ECO:0000259" key="14">
    <source>
        <dbReference type="PROSITE" id="PS50862"/>
    </source>
</evidence>
<sequence length="631" mass="71696">MSAQGAADAVKDAVQTVTDKVKELTTAEGQQQGGTVASSILDEETGEYVSKSEFKKRQKQREKTKKREADAANKQPPPASKKKHAAEEEEDVDPRLYFENRCKTIKGEIDAGPYPYPHKFHVTYDLKKFHGEFGQLKKGEEVKDKIIQVAVRNMGVRKSGDNLRFYLVEDNGVELQLMATNLNNTSEVPFADQHDKLRSGDIIGVIGYPGRTNPKREDNPGELSIFVQEVIRLSPCLRNIPKAHYGFKDKEERYRNRTLDFIMNKSSRRAVLARHQITSYIRNYLNTNGFIEAATPILQMAAGGATARPFFTHHNEYNMELALRIATELPLKMLIMGGFDRVYELGRIFRNEGADLTHNPEFDTCEFYEAFADYNDLMDRTEDMVEGLVKQMNNGSTETVWHDQDGKEYRVNWAKPWKRVDLITTLEEKCGEKFPPGEEFESQEFEDFLKRILEKTGVACSPPQTTSRMVDKLVGHFIETECVNPTFITNHPKIMSPLAKSHRSRPGLTERFEAFVCTYEIANAYTELNDPFDQRLRFAEQAKQKAQGDDEAQVLDEGFLRAMEYGMPPTAGWGMGIDRMVMFLTDNYSIKEVLPFPFMKPENINQGPVQGLKAAEVADVEPAPVEGIAHK</sequence>
<evidence type="ECO:0000256" key="10">
    <source>
        <dbReference type="ARBA" id="ARBA00030563"/>
    </source>
</evidence>
<evidence type="ECO:0000256" key="6">
    <source>
        <dbReference type="ARBA" id="ARBA00022741"/>
    </source>
</evidence>
<dbReference type="FunFam" id="3.30.930.10:FF:000238">
    <property type="entry name" value="Lysine--tRNA ligase"/>
    <property type="match status" value="1"/>
</dbReference>
<evidence type="ECO:0000256" key="5">
    <source>
        <dbReference type="ARBA" id="ARBA00022598"/>
    </source>
</evidence>
<dbReference type="PRINTS" id="PR00982">
    <property type="entry name" value="TRNASYNTHLYS"/>
</dbReference>
<evidence type="ECO:0000313" key="16">
    <source>
        <dbReference type="Proteomes" id="UP000799441"/>
    </source>
</evidence>
<dbReference type="NCBIfam" id="NF001756">
    <property type="entry name" value="PRK00484.1"/>
    <property type="match status" value="1"/>
</dbReference>
<gene>
    <name evidence="15" type="ORF">K431DRAFT_289205</name>
</gene>
<keyword evidence="16" id="KW-1185">Reference proteome</keyword>
<dbReference type="InterPro" id="IPR006195">
    <property type="entry name" value="aa-tRNA-synth_II"/>
</dbReference>
<dbReference type="GO" id="GO:0004824">
    <property type="term" value="F:lysine-tRNA ligase activity"/>
    <property type="evidence" value="ECO:0007669"/>
    <property type="project" value="UniProtKB-EC"/>
</dbReference>
<reference evidence="15" key="1">
    <citation type="journal article" date="2020" name="Stud. Mycol.">
        <title>101 Dothideomycetes genomes: a test case for predicting lifestyles and emergence of pathogens.</title>
        <authorList>
            <person name="Haridas S."/>
            <person name="Albert R."/>
            <person name="Binder M."/>
            <person name="Bloem J."/>
            <person name="Labutti K."/>
            <person name="Salamov A."/>
            <person name="Andreopoulos B."/>
            <person name="Baker S."/>
            <person name="Barry K."/>
            <person name="Bills G."/>
            <person name="Bluhm B."/>
            <person name="Cannon C."/>
            <person name="Castanera R."/>
            <person name="Culley D."/>
            <person name="Daum C."/>
            <person name="Ezra D."/>
            <person name="Gonzalez J."/>
            <person name="Henrissat B."/>
            <person name="Kuo A."/>
            <person name="Liang C."/>
            <person name="Lipzen A."/>
            <person name="Lutzoni F."/>
            <person name="Magnuson J."/>
            <person name="Mondo S."/>
            <person name="Nolan M."/>
            <person name="Ohm R."/>
            <person name="Pangilinan J."/>
            <person name="Park H.-J."/>
            <person name="Ramirez L."/>
            <person name="Alfaro M."/>
            <person name="Sun H."/>
            <person name="Tritt A."/>
            <person name="Yoshinaga Y."/>
            <person name="Zwiers L.-H."/>
            <person name="Turgeon B."/>
            <person name="Goodwin S."/>
            <person name="Spatafora J."/>
            <person name="Crous P."/>
            <person name="Grigoriev I."/>
        </authorList>
    </citation>
    <scope>NUCLEOTIDE SEQUENCE</scope>
    <source>
        <strain evidence="15">CBS 116435</strain>
    </source>
</reference>
<dbReference type="InterPro" id="IPR004364">
    <property type="entry name" value="Aa-tRNA-synt_II"/>
</dbReference>
<keyword evidence="6" id="KW-0547">Nucleotide-binding</keyword>
<dbReference type="Proteomes" id="UP000799441">
    <property type="component" value="Unassembled WGS sequence"/>
</dbReference>
<dbReference type="InterPro" id="IPR002313">
    <property type="entry name" value="Lys-tRNA-ligase_II"/>
</dbReference>
<feature type="domain" description="Aminoacyl-transfer RNA synthetases class-II family profile" evidence="14">
    <location>
        <begin position="277"/>
        <end position="595"/>
    </location>
</feature>
<dbReference type="SUPFAM" id="SSF50249">
    <property type="entry name" value="Nucleic acid-binding proteins"/>
    <property type="match status" value="1"/>
</dbReference>
<comment type="catalytic activity">
    <reaction evidence="11">
        <text>tRNA(Lys) + L-lysine + ATP = L-lysyl-tRNA(Lys) + AMP + diphosphate</text>
        <dbReference type="Rhea" id="RHEA:20792"/>
        <dbReference type="Rhea" id="RHEA-COMP:9696"/>
        <dbReference type="Rhea" id="RHEA-COMP:9697"/>
        <dbReference type="ChEBI" id="CHEBI:30616"/>
        <dbReference type="ChEBI" id="CHEBI:32551"/>
        <dbReference type="ChEBI" id="CHEBI:33019"/>
        <dbReference type="ChEBI" id="CHEBI:78442"/>
        <dbReference type="ChEBI" id="CHEBI:78529"/>
        <dbReference type="ChEBI" id="CHEBI:456215"/>
        <dbReference type="EC" id="6.1.1.6"/>
    </reaction>
</comment>
<evidence type="ECO:0000256" key="4">
    <source>
        <dbReference type="ARBA" id="ARBA00022490"/>
    </source>
</evidence>
<dbReference type="InterPro" id="IPR044136">
    <property type="entry name" value="Lys-tRNA-ligase_II_N"/>
</dbReference>
<dbReference type="PANTHER" id="PTHR42918:SF9">
    <property type="entry name" value="LYSINE--TRNA LIGASE"/>
    <property type="match status" value="1"/>
</dbReference>
<evidence type="ECO:0000256" key="7">
    <source>
        <dbReference type="ARBA" id="ARBA00022840"/>
    </source>
</evidence>
<evidence type="ECO:0000256" key="3">
    <source>
        <dbReference type="ARBA" id="ARBA00013166"/>
    </source>
</evidence>
<dbReference type="PANTHER" id="PTHR42918">
    <property type="entry name" value="LYSYL-TRNA SYNTHETASE"/>
    <property type="match status" value="1"/>
</dbReference>
<organism evidence="15 16">
    <name type="scientific">Polychaeton citri CBS 116435</name>
    <dbReference type="NCBI Taxonomy" id="1314669"/>
    <lineage>
        <taxon>Eukaryota</taxon>
        <taxon>Fungi</taxon>
        <taxon>Dikarya</taxon>
        <taxon>Ascomycota</taxon>
        <taxon>Pezizomycotina</taxon>
        <taxon>Dothideomycetes</taxon>
        <taxon>Dothideomycetidae</taxon>
        <taxon>Capnodiales</taxon>
        <taxon>Capnodiaceae</taxon>
        <taxon>Polychaeton</taxon>
    </lineage>
</organism>
<comment type="similarity">
    <text evidence="2">Belongs to the class-II aminoacyl-tRNA synthetase family.</text>
</comment>
<dbReference type="InterPro" id="IPR034762">
    <property type="entry name" value="Lys-tRNA-ligase_II_bac/euk"/>
</dbReference>
<dbReference type="AlphaFoldDB" id="A0A9P4PZ16"/>
<dbReference type="InterPro" id="IPR045864">
    <property type="entry name" value="aa-tRNA-synth_II/BPL/LPL"/>
</dbReference>
<evidence type="ECO:0000256" key="2">
    <source>
        <dbReference type="ARBA" id="ARBA00008226"/>
    </source>
</evidence>
<keyword evidence="7" id="KW-0067">ATP-binding</keyword>
<evidence type="ECO:0000256" key="12">
    <source>
        <dbReference type="ARBA" id="ARBA00067316"/>
    </source>
</evidence>
<dbReference type="PROSITE" id="PS50862">
    <property type="entry name" value="AA_TRNA_LIGASE_II"/>
    <property type="match status" value="1"/>
</dbReference>
<comment type="subcellular location">
    <subcellularLocation>
        <location evidence="1">Cytoplasm</location>
    </subcellularLocation>
</comment>
<proteinExistence type="inferred from homology"/>
<dbReference type="HAMAP" id="MF_00252">
    <property type="entry name" value="Lys_tRNA_synth_class2"/>
    <property type="match status" value="1"/>
</dbReference>
<keyword evidence="4" id="KW-0963">Cytoplasm</keyword>
<dbReference type="GO" id="GO:0006430">
    <property type="term" value="P:lysyl-tRNA aminoacylation"/>
    <property type="evidence" value="ECO:0007669"/>
    <property type="project" value="InterPro"/>
</dbReference>
<keyword evidence="8" id="KW-0648">Protein biosynthesis</keyword>
<dbReference type="GO" id="GO:0005524">
    <property type="term" value="F:ATP binding"/>
    <property type="evidence" value="ECO:0007669"/>
    <property type="project" value="UniProtKB-KW"/>
</dbReference>
<dbReference type="EMBL" id="MU003865">
    <property type="protein sequence ID" value="KAF2716679.1"/>
    <property type="molecule type" value="Genomic_DNA"/>
</dbReference>
<dbReference type="PIRSF" id="PIRSF039101">
    <property type="entry name" value="LysRS2"/>
    <property type="match status" value="1"/>
</dbReference>
<dbReference type="NCBIfam" id="TIGR00499">
    <property type="entry name" value="lysS_bact"/>
    <property type="match status" value="1"/>
</dbReference>
<evidence type="ECO:0000256" key="13">
    <source>
        <dbReference type="SAM" id="MobiDB-lite"/>
    </source>
</evidence>
<dbReference type="CDD" id="cd04322">
    <property type="entry name" value="LysRS_N"/>
    <property type="match status" value="1"/>
</dbReference>
<dbReference type="InterPro" id="IPR018149">
    <property type="entry name" value="Lys-tRNA-synth_II_C"/>
</dbReference>
<keyword evidence="9" id="KW-0030">Aminoacyl-tRNA synthetase</keyword>
<dbReference type="Pfam" id="PF00152">
    <property type="entry name" value="tRNA-synt_2"/>
    <property type="match status" value="1"/>
</dbReference>
<feature type="region of interest" description="Disordered" evidence="13">
    <location>
        <begin position="24"/>
        <end position="92"/>
    </location>
</feature>
<evidence type="ECO:0000256" key="9">
    <source>
        <dbReference type="ARBA" id="ARBA00023146"/>
    </source>
</evidence>
<protein>
    <recommendedName>
        <fullName evidence="12">Probable lysine--tRNA ligase, cytoplasmic</fullName>
        <ecNumber evidence="3">6.1.1.6</ecNumber>
    </recommendedName>
    <alternativeName>
        <fullName evidence="10">Lysyl-tRNA synthetase</fullName>
    </alternativeName>
</protein>
<dbReference type="OrthoDB" id="21243at2759"/>
<dbReference type="FunFam" id="2.40.50.140:FF:000050">
    <property type="entry name" value="Lysine--tRNA ligase"/>
    <property type="match status" value="1"/>
</dbReference>
<evidence type="ECO:0000256" key="1">
    <source>
        <dbReference type="ARBA" id="ARBA00004496"/>
    </source>
</evidence>
<feature type="compositionally biased region" description="Polar residues" evidence="13">
    <location>
        <begin position="27"/>
        <end position="38"/>
    </location>
</feature>